<dbReference type="AlphaFoldDB" id="A0A9N7BQY0"/>
<dbReference type="Gene3D" id="3.40.50.300">
    <property type="entry name" value="P-loop containing nucleotide triphosphate hydrolases"/>
    <property type="match status" value="1"/>
</dbReference>
<dbReference type="InterPro" id="IPR002586">
    <property type="entry name" value="CobQ/CobB/MinD/ParA_Nub-bd_dom"/>
</dbReference>
<dbReference type="RefSeq" id="WP_064465011.1">
    <property type="nucleotide sequence ID" value="NZ_CP010972.1"/>
</dbReference>
<evidence type="ECO:0000259" key="1">
    <source>
        <dbReference type="Pfam" id="PF01656"/>
    </source>
</evidence>
<accession>A0A9N7BQY0</accession>
<geneLocation type="plasmid" evidence="3">
    <name>prra3</name>
</geneLocation>
<gene>
    <name evidence="2" type="ORF">UQ52_08020</name>
</gene>
<organism evidence="2 3">
    <name type="scientific">Rickettsia conorii subsp. raoultii</name>
    <dbReference type="NCBI Taxonomy" id="369822"/>
    <lineage>
        <taxon>Bacteria</taxon>
        <taxon>Pseudomonadati</taxon>
        <taxon>Pseudomonadota</taxon>
        <taxon>Alphaproteobacteria</taxon>
        <taxon>Rickettsiales</taxon>
        <taxon>Rickettsiaceae</taxon>
        <taxon>Rickettsieae</taxon>
        <taxon>Rickettsia</taxon>
        <taxon>spotted fever group</taxon>
    </lineage>
</organism>
<dbReference type="SUPFAM" id="SSF52540">
    <property type="entry name" value="P-loop containing nucleoside triphosphate hydrolases"/>
    <property type="match status" value="1"/>
</dbReference>
<reference evidence="2 3" key="1">
    <citation type="journal article" date="2016" name="Genome Announc.">
        <title>Genome Sequence of the Tick-Borne Pathogen Rickettsia raoultii.</title>
        <authorList>
            <person name="El Karkouri K."/>
            <person name="Mediannikov O."/>
            <person name="Robert C."/>
            <person name="Raoult D."/>
            <person name="Fournier P.E."/>
        </authorList>
    </citation>
    <scope>NUCLEOTIDE SEQUENCE [LARGE SCALE GENOMIC DNA]</scope>
    <source>
        <strain evidence="2 3">Khabarovsk</strain>
    </source>
</reference>
<dbReference type="EMBL" id="CP010972">
    <property type="protein sequence ID" value="AJQ52544.1"/>
    <property type="molecule type" value="Genomic_DNA"/>
</dbReference>
<name>A0A9N7BQY0_RICCR</name>
<dbReference type="PANTHER" id="PTHR13696">
    <property type="entry name" value="P-LOOP CONTAINING NUCLEOSIDE TRIPHOSPHATE HYDROLASE"/>
    <property type="match status" value="1"/>
</dbReference>
<dbReference type="PIRSF" id="PIRSF009320">
    <property type="entry name" value="Nuc_binding_HP_1000"/>
    <property type="match status" value="1"/>
</dbReference>
<evidence type="ECO:0000313" key="2">
    <source>
        <dbReference type="EMBL" id="AJQ52544.1"/>
    </source>
</evidence>
<sequence length="212" mass="23994">MIVLFGGEKGGAGKSTLATNIAAIRTFDQPHTLLIDTDRQSTASFWCSIRNDHTINPRINSIQQYGTEVRDKIISLNHEFQDIIIDAGGRDSPELRASLLISNIAIFPLRPSQFDLWTIGRIGILVEKAKEINESLEAYIVVNLASTHPWVQEISNMRALTQDFKMLKIFNTNIYDRIVYRKAALNGLSVIEYKPQDPKATNEITNLYKEIF</sequence>
<dbReference type="Proteomes" id="UP000077462">
    <property type="component" value="Plasmid pRra3"/>
</dbReference>
<keyword evidence="2" id="KW-0614">Plasmid</keyword>
<protein>
    <submittedName>
        <fullName evidence="2">Chromosome partitioning protein</fullName>
    </submittedName>
</protein>
<dbReference type="InterPro" id="IPR050678">
    <property type="entry name" value="DNA_Partitioning_ATPase"/>
</dbReference>
<dbReference type="InterPro" id="IPR027417">
    <property type="entry name" value="P-loop_NTPase"/>
</dbReference>
<dbReference type="CDD" id="cd02042">
    <property type="entry name" value="ParAB_family"/>
    <property type="match status" value="1"/>
</dbReference>
<dbReference type="PANTHER" id="PTHR13696:SF96">
    <property type="entry name" value="COBQ_COBB_MIND_PARA NUCLEOTIDE BINDING DOMAIN-CONTAINING PROTEIN"/>
    <property type="match status" value="1"/>
</dbReference>
<proteinExistence type="predicted"/>
<evidence type="ECO:0000313" key="3">
    <source>
        <dbReference type="Proteomes" id="UP000077462"/>
    </source>
</evidence>
<dbReference type="Pfam" id="PF01656">
    <property type="entry name" value="CbiA"/>
    <property type="match status" value="1"/>
</dbReference>
<feature type="domain" description="CobQ/CobB/MinD/ParA nucleotide binding" evidence="1">
    <location>
        <begin position="6"/>
        <end position="169"/>
    </location>
</feature>